<evidence type="ECO:0000313" key="2">
    <source>
        <dbReference type="EMBL" id="VVO69518.1"/>
    </source>
</evidence>
<organism evidence="2 3">
    <name type="scientific">Pseudomonas fluorescens</name>
    <dbReference type="NCBI Taxonomy" id="294"/>
    <lineage>
        <taxon>Bacteria</taxon>
        <taxon>Pseudomonadati</taxon>
        <taxon>Pseudomonadota</taxon>
        <taxon>Gammaproteobacteria</taxon>
        <taxon>Pseudomonadales</taxon>
        <taxon>Pseudomonadaceae</taxon>
        <taxon>Pseudomonas</taxon>
    </lineage>
</organism>
<feature type="region of interest" description="Disordered" evidence="1">
    <location>
        <begin position="1"/>
        <end position="26"/>
    </location>
</feature>
<accession>A0A5E7HZN9</accession>
<dbReference type="RefSeq" id="WP_154911878.1">
    <property type="nucleotide sequence ID" value="NZ_CABVIK010000003.1"/>
</dbReference>
<proteinExistence type="predicted"/>
<sequence>MSTVELTKVEKPVKSPVSPELAAPTAPGTDGTTLYIKDFGEIHQFRFNFAVQYTGQASGQRCKYFIKFHNESGYEELWRGGIEIKDTEQHISKITTYTLEPIVNKSTAEFWYEVEIDGIKKESHPLRLIVVR</sequence>
<dbReference type="Proteomes" id="UP000349468">
    <property type="component" value="Unassembled WGS sequence"/>
</dbReference>
<dbReference type="EMBL" id="CABVIK010000003">
    <property type="protein sequence ID" value="VVO69518.1"/>
    <property type="molecule type" value="Genomic_DNA"/>
</dbReference>
<gene>
    <name evidence="2" type="ORF">PS870_01215</name>
</gene>
<dbReference type="AlphaFoldDB" id="A0A5E7HZN9"/>
<evidence type="ECO:0000313" key="3">
    <source>
        <dbReference type="Proteomes" id="UP000349468"/>
    </source>
</evidence>
<name>A0A5E7HZN9_PSEFL</name>
<evidence type="ECO:0000256" key="1">
    <source>
        <dbReference type="SAM" id="MobiDB-lite"/>
    </source>
</evidence>
<reference evidence="2 3" key="1">
    <citation type="submission" date="2019-09" db="EMBL/GenBank/DDBJ databases">
        <authorList>
            <person name="Chandra G."/>
            <person name="Truman W A."/>
        </authorList>
    </citation>
    <scope>NUCLEOTIDE SEQUENCE [LARGE SCALE GENOMIC DNA]</scope>
    <source>
        <strain evidence="2">PS870</strain>
    </source>
</reference>
<protein>
    <submittedName>
        <fullName evidence="2">Uncharacterized protein</fullName>
    </submittedName>
</protein>